<evidence type="ECO:0000313" key="2">
    <source>
        <dbReference type="Proteomes" id="UP000223777"/>
    </source>
</evidence>
<accession>A0A2B9Q342</accession>
<proteinExistence type="predicted"/>
<evidence type="ECO:0000313" key="1">
    <source>
        <dbReference type="EMBL" id="PGO29214.1"/>
    </source>
</evidence>
<dbReference type="AlphaFoldDB" id="A0A2B9Q342"/>
<comment type="caution">
    <text evidence="1">The sequence shown here is derived from an EMBL/GenBank/DDBJ whole genome shotgun (WGS) entry which is preliminary data.</text>
</comment>
<dbReference type="Proteomes" id="UP000223777">
    <property type="component" value="Unassembled WGS sequence"/>
</dbReference>
<name>A0A2B9Q342_BACCE</name>
<gene>
    <name evidence="1" type="ORF">CN984_12310</name>
</gene>
<reference evidence="1 2" key="1">
    <citation type="submission" date="2017-09" db="EMBL/GenBank/DDBJ databases">
        <title>Large-scale bioinformatics analysis of Bacillus genomes uncovers conserved roles of natural products in bacterial physiology.</title>
        <authorList>
            <consortium name="Agbiome Team Llc"/>
            <person name="Bleich R.M."/>
            <person name="Grubbs K.J."/>
            <person name="Santa Maria K.C."/>
            <person name="Allen S.E."/>
            <person name="Farag S."/>
            <person name="Shank E.A."/>
            <person name="Bowers A."/>
        </authorList>
    </citation>
    <scope>NUCLEOTIDE SEQUENCE [LARGE SCALE GENOMIC DNA]</scope>
    <source>
        <strain evidence="1 2">AFS050027</strain>
    </source>
</reference>
<organism evidence="1 2">
    <name type="scientific">Bacillus cereus</name>
    <dbReference type="NCBI Taxonomy" id="1396"/>
    <lineage>
        <taxon>Bacteria</taxon>
        <taxon>Bacillati</taxon>
        <taxon>Bacillota</taxon>
        <taxon>Bacilli</taxon>
        <taxon>Bacillales</taxon>
        <taxon>Bacillaceae</taxon>
        <taxon>Bacillus</taxon>
        <taxon>Bacillus cereus group</taxon>
    </lineage>
</organism>
<sequence length="166" mass="19352">MSRTFSTVSELQHHLKDSIREGIEHKLMKIVLEIVQKYVDKNVYHNPFKKAGSEFAYDRTMELMNSITIGELKMGTKYATFEVYMDADKIQPNETDGWNQHANIDYTQDTSDYIPQWIEEGTSGSLWDWQPTHYMADSYFELSNGSLARELAEALRREGWDVIRVS</sequence>
<dbReference type="EMBL" id="NUIL01000015">
    <property type="protein sequence ID" value="PGO29214.1"/>
    <property type="molecule type" value="Genomic_DNA"/>
</dbReference>
<protein>
    <submittedName>
        <fullName evidence="1">Uncharacterized protein</fullName>
    </submittedName>
</protein>